<gene>
    <name evidence="7" type="ORF">SAMN02745823_00759</name>
</gene>
<feature type="domain" description="Periplasmic binding protein" evidence="6">
    <location>
        <begin position="105"/>
        <end position="403"/>
    </location>
</feature>
<feature type="chain" id="PRO_5039516770" evidence="5">
    <location>
        <begin position="28"/>
        <end position="455"/>
    </location>
</feature>
<dbReference type="CDD" id="cd01536">
    <property type="entry name" value="PBP1_ABC_sugar_binding-like"/>
    <property type="match status" value="1"/>
</dbReference>
<dbReference type="SUPFAM" id="SSF53822">
    <property type="entry name" value="Periplasmic binding protein-like I"/>
    <property type="match status" value="1"/>
</dbReference>
<feature type="compositionally biased region" description="Polar residues" evidence="4">
    <location>
        <begin position="30"/>
        <end position="44"/>
    </location>
</feature>
<evidence type="ECO:0000256" key="2">
    <source>
        <dbReference type="ARBA" id="ARBA00007639"/>
    </source>
</evidence>
<evidence type="ECO:0000259" key="6">
    <source>
        <dbReference type="Pfam" id="PF13407"/>
    </source>
</evidence>
<accession>A0A1M5VCB9</accession>
<dbReference type="EMBL" id="FQXV01000002">
    <property type="protein sequence ID" value="SHH72909.1"/>
    <property type="molecule type" value="Genomic_DNA"/>
</dbReference>
<dbReference type="Gene3D" id="3.40.50.2300">
    <property type="match status" value="2"/>
</dbReference>
<evidence type="ECO:0000313" key="7">
    <source>
        <dbReference type="EMBL" id="SHH72909.1"/>
    </source>
</evidence>
<comment type="similarity">
    <text evidence="2">Belongs to the bacterial solute-binding protein 2 family.</text>
</comment>
<dbReference type="PROSITE" id="PS51257">
    <property type="entry name" value="PROKAR_LIPOPROTEIN"/>
    <property type="match status" value="1"/>
</dbReference>
<dbReference type="GO" id="GO:0030313">
    <property type="term" value="C:cell envelope"/>
    <property type="evidence" value="ECO:0007669"/>
    <property type="project" value="UniProtKB-SubCell"/>
</dbReference>
<feature type="region of interest" description="Disordered" evidence="4">
    <location>
        <begin position="30"/>
        <end position="60"/>
    </location>
</feature>
<sequence>MENRLKLPALALSVLMLAALFTGCAGTSNTTPPDAAPTSSGQETASASPASPAASPPSAQSALEQLLSMEDKLPLGGLQPAHLDSRADVGKALPMKKTNSDTITIGWASASQGSSFFTEMLKSAQQKCDQYGYKLLYQVANFDVNAQMTQIENFLTQQVDFLVVNAVDIDATASYYQQAVSQGIPVIVVGPTAAKADYPLVTTVLSGSFESGFVVGQYLAEKLSKDYEGKELKMGFVISRAGDADSNSRPCGVVSGYLYKLAELNGKPYASKWDATLDGYNAWVKCRDSGSSKVDGSLDLVGYAAAGATDANSGQTAAGDLLTAHPDMNLVFVETDSLSPGVLQEMSQHGVTPGKDMLVACGADAAKYTLDNIKAGKILACGTNAPYYTGAGVVDLIHSILDGFDANDLPANSYTPTYCVNVDNVDQYYDPNLEFAPMLDWTLQTIDEYNAANAG</sequence>
<protein>
    <submittedName>
        <fullName evidence="7">Substrate-binding protein domain-containing protein</fullName>
    </submittedName>
</protein>
<evidence type="ECO:0000256" key="4">
    <source>
        <dbReference type="SAM" id="MobiDB-lite"/>
    </source>
</evidence>
<name>A0A1M5VCB9_9FIRM</name>
<dbReference type="PANTHER" id="PTHR46847:SF1">
    <property type="entry name" value="D-ALLOSE-BINDING PERIPLASMIC PROTEIN-RELATED"/>
    <property type="match status" value="1"/>
</dbReference>
<evidence type="ECO:0000256" key="5">
    <source>
        <dbReference type="SAM" id="SignalP"/>
    </source>
</evidence>
<dbReference type="InterPro" id="IPR028082">
    <property type="entry name" value="Peripla_BP_I"/>
</dbReference>
<dbReference type="InterPro" id="IPR025997">
    <property type="entry name" value="SBP_2_dom"/>
</dbReference>
<evidence type="ECO:0000256" key="3">
    <source>
        <dbReference type="ARBA" id="ARBA00022729"/>
    </source>
</evidence>
<dbReference type="PANTHER" id="PTHR46847">
    <property type="entry name" value="D-ALLOSE-BINDING PERIPLASMIC PROTEIN-RELATED"/>
    <property type="match status" value="1"/>
</dbReference>
<comment type="subcellular location">
    <subcellularLocation>
        <location evidence="1">Cell envelope</location>
    </subcellularLocation>
</comment>
<dbReference type="OrthoDB" id="9769193at2"/>
<dbReference type="AlphaFoldDB" id="A0A1M5VCB9"/>
<proteinExistence type="inferred from homology"/>
<dbReference type="STRING" id="1123282.SAMN02745823_00759"/>
<reference evidence="7 8" key="1">
    <citation type="submission" date="2016-11" db="EMBL/GenBank/DDBJ databases">
        <authorList>
            <person name="Jaros S."/>
            <person name="Januszkiewicz K."/>
            <person name="Wedrychowicz H."/>
        </authorList>
    </citation>
    <scope>NUCLEOTIDE SEQUENCE [LARGE SCALE GENOMIC DNA]</scope>
    <source>
        <strain evidence="7 8">DSM 10068</strain>
    </source>
</reference>
<evidence type="ECO:0000313" key="8">
    <source>
        <dbReference type="Proteomes" id="UP000183995"/>
    </source>
</evidence>
<evidence type="ECO:0000256" key="1">
    <source>
        <dbReference type="ARBA" id="ARBA00004196"/>
    </source>
</evidence>
<keyword evidence="8" id="KW-1185">Reference proteome</keyword>
<feature type="signal peptide" evidence="5">
    <location>
        <begin position="1"/>
        <end position="27"/>
    </location>
</feature>
<dbReference type="RefSeq" id="WP_073076331.1">
    <property type="nucleotide sequence ID" value="NZ_FQXV01000002.1"/>
</dbReference>
<feature type="compositionally biased region" description="Low complexity" evidence="4">
    <location>
        <begin position="45"/>
        <end position="60"/>
    </location>
</feature>
<organism evidence="7 8">
    <name type="scientific">Sporobacter termitidis DSM 10068</name>
    <dbReference type="NCBI Taxonomy" id="1123282"/>
    <lineage>
        <taxon>Bacteria</taxon>
        <taxon>Bacillati</taxon>
        <taxon>Bacillota</taxon>
        <taxon>Clostridia</taxon>
        <taxon>Eubacteriales</taxon>
        <taxon>Oscillospiraceae</taxon>
        <taxon>Sporobacter</taxon>
    </lineage>
</organism>
<keyword evidence="3 5" id="KW-0732">Signal</keyword>
<dbReference type="GO" id="GO:0030246">
    <property type="term" value="F:carbohydrate binding"/>
    <property type="evidence" value="ECO:0007669"/>
    <property type="project" value="UniProtKB-ARBA"/>
</dbReference>
<dbReference type="Pfam" id="PF13407">
    <property type="entry name" value="Peripla_BP_4"/>
    <property type="match status" value="1"/>
</dbReference>
<dbReference type="Proteomes" id="UP000183995">
    <property type="component" value="Unassembled WGS sequence"/>
</dbReference>